<dbReference type="PRINTS" id="PR00368">
    <property type="entry name" value="FADPNR"/>
</dbReference>
<dbReference type="RefSeq" id="WP_163494368.1">
    <property type="nucleotide sequence ID" value="NZ_CP048711.1"/>
</dbReference>
<evidence type="ECO:0000259" key="2">
    <source>
        <dbReference type="Pfam" id="PF07992"/>
    </source>
</evidence>
<dbReference type="InterPro" id="IPR041117">
    <property type="entry name" value="SoxA_A3"/>
</dbReference>
<gene>
    <name evidence="4" type="ORF">G3T16_06620</name>
</gene>
<sequence>MVYDLAVIGAGPAGLAASIEASNLGLSVVLLDEQIESGGQIYRSIASVSKRRPEDLKILGAEYRYGKKLVDAVAQSTIEYKNQSSVWNIEPNFDQEKTRIFYSSNGSAYFLDAKQAIIASGAMERPVPIHDWTLTGVMSVGAAQTILKSTGMIPSGSVVLAGSGPLLLLAAVQLHSAGTRVQAVVETTSWFNYIACLKSAPKALLAPEYLLKGLKMRRYLRQARIPVYSGARNIGATGTSEDKLERIQFTSQNVFATLDVDTLLLHDGVIPNTALTRLAGVDHKWCNLQQHWHPVVTAEGNTSIRNILVAGDSASIFGARVAEQSGRISALSAARQLGKLKDREFRKVARKLKIARWRHSMVRPMLDALFPPAISNCTDEDTIVCRCYEVTKRSITGAVQENCCTPDQIKSLLRCGMGPCQGRMCSSTVSRILADAQGRNMEEVGVYKSRPPIKPIPVSELASLERSNTGS</sequence>
<dbReference type="InterPro" id="IPR036188">
    <property type="entry name" value="FAD/NAD-bd_sf"/>
</dbReference>
<dbReference type="SUPFAM" id="SSF51905">
    <property type="entry name" value="FAD/NAD(P)-binding domain"/>
    <property type="match status" value="1"/>
</dbReference>
<accession>A0A6C0TZD4</accession>
<evidence type="ECO:0000313" key="4">
    <source>
        <dbReference type="EMBL" id="QIB65126.1"/>
    </source>
</evidence>
<dbReference type="PANTHER" id="PTHR42949:SF3">
    <property type="entry name" value="ANAEROBIC GLYCEROL-3-PHOSPHATE DEHYDROGENASE SUBUNIT B"/>
    <property type="match status" value="1"/>
</dbReference>
<dbReference type="PRINTS" id="PR00411">
    <property type="entry name" value="PNDRDTASEI"/>
</dbReference>
<dbReference type="Pfam" id="PF17806">
    <property type="entry name" value="SO_alpha_A3"/>
    <property type="match status" value="1"/>
</dbReference>
<dbReference type="InterPro" id="IPR017224">
    <property type="entry name" value="Opine_Oxase_asu/HCN_bsu"/>
</dbReference>
<dbReference type="PIRSF" id="PIRSF037495">
    <property type="entry name" value="Opine_OX_OoxA/HcnB"/>
    <property type="match status" value="1"/>
</dbReference>
<dbReference type="InterPro" id="IPR041854">
    <property type="entry name" value="BFD-like_2Fe2S-bd_dom_sf"/>
</dbReference>
<proteinExistence type="predicted"/>
<dbReference type="Gene3D" id="1.10.10.1100">
    <property type="entry name" value="BFD-like [2Fe-2S]-binding domain"/>
    <property type="match status" value="1"/>
</dbReference>
<dbReference type="GO" id="GO:0016491">
    <property type="term" value="F:oxidoreductase activity"/>
    <property type="evidence" value="ECO:0007669"/>
    <property type="project" value="UniProtKB-KW"/>
</dbReference>
<dbReference type="EMBL" id="CP048711">
    <property type="protein sequence ID" value="QIB65126.1"/>
    <property type="molecule type" value="Genomic_DNA"/>
</dbReference>
<dbReference type="Pfam" id="PF07992">
    <property type="entry name" value="Pyr_redox_2"/>
    <property type="match status" value="1"/>
</dbReference>
<reference evidence="4 5" key="1">
    <citation type="submission" date="2020-02" db="EMBL/GenBank/DDBJ databases">
        <title>Genome sequencing for Kineobactrum sp. M2.</title>
        <authorList>
            <person name="Park S.-J."/>
        </authorList>
    </citation>
    <scope>NUCLEOTIDE SEQUENCE [LARGE SCALE GENOMIC DNA]</scope>
    <source>
        <strain evidence="4 5">M2</strain>
    </source>
</reference>
<keyword evidence="1" id="KW-0560">Oxidoreductase</keyword>
<dbReference type="Proteomes" id="UP000477680">
    <property type="component" value="Chromosome"/>
</dbReference>
<evidence type="ECO:0000259" key="3">
    <source>
        <dbReference type="Pfam" id="PF17806"/>
    </source>
</evidence>
<feature type="domain" description="FAD/NAD(P)-binding" evidence="2">
    <location>
        <begin position="3"/>
        <end position="326"/>
    </location>
</feature>
<evidence type="ECO:0000256" key="1">
    <source>
        <dbReference type="ARBA" id="ARBA00023002"/>
    </source>
</evidence>
<dbReference type="AlphaFoldDB" id="A0A6C0TZD4"/>
<protein>
    <submittedName>
        <fullName evidence="4">FAD-dependent oxidoreductase</fullName>
    </submittedName>
</protein>
<organism evidence="4 5">
    <name type="scientific">Kineobactrum salinum</name>
    <dbReference type="NCBI Taxonomy" id="2708301"/>
    <lineage>
        <taxon>Bacteria</taxon>
        <taxon>Pseudomonadati</taxon>
        <taxon>Pseudomonadota</taxon>
        <taxon>Gammaproteobacteria</taxon>
        <taxon>Cellvibrionales</taxon>
        <taxon>Halieaceae</taxon>
        <taxon>Kineobactrum</taxon>
    </lineage>
</organism>
<name>A0A6C0TZD4_9GAMM</name>
<keyword evidence="5" id="KW-1185">Reference proteome</keyword>
<dbReference type="PANTHER" id="PTHR42949">
    <property type="entry name" value="ANAEROBIC GLYCEROL-3-PHOSPHATE DEHYDROGENASE SUBUNIT B"/>
    <property type="match status" value="1"/>
</dbReference>
<evidence type="ECO:0000313" key="5">
    <source>
        <dbReference type="Proteomes" id="UP000477680"/>
    </source>
</evidence>
<dbReference type="InterPro" id="IPR051691">
    <property type="entry name" value="Metab_Enz_Cyan_OpOx_G3PDH"/>
</dbReference>
<feature type="domain" description="SoxA A3" evidence="3">
    <location>
        <begin position="388"/>
        <end position="462"/>
    </location>
</feature>
<dbReference type="InterPro" id="IPR023753">
    <property type="entry name" value="FAD/NAD-binding_dom"/>
</dbReference>
<dbReference type="CDD" id="cd19946">
    <property type="entry name" value="GlpA-like_Fer2_BFD-like"/>
    <property type="match status" value="1"/>
</dbReference>
<dbReference type="Gene3D" id="3.50.50.60">
    <property type="entry name" value="FAD/NAD(P)-binding domain"/>
    <property type="match status" value="2"/>
</dbReference>
<dbReference type="KEGG" id="kim:G3T16_06620"/>